<feature type="domain" description="Inward rectifier potassium channel C-terminal" evidence="14">
    <location>
        <begin position="333"/>
        <end position="504"/>
    </location>
</feature>
<evidence type="ECO:0000313" key="16">
    <source>
        <dbReference type="Proteomes" id="UP001219518"/>
    </source>
</evidence>
<dbReference type="PANTHER" id="PTHR11767:SF115">
    <property type="entry name" value="INWARDLY RECTIFYING POTASSIUM CHANNEL 3, ISOFORM D"/>
    <property type="match status" value="1"/>
</dbReference>
<dbReference type="Gene3D" id="2.60.40.1400">
    <property type="entry name" value="G protein-activated inward rectifier potassium channel 1"/>
    <property type="match status" value="1"/>
</dbReference>
<keyword evidence="9 12" id="KW-0472">Membrane</keyword>
<evidence type="ECO:0000259" key="13">
    <source>
        <dbReference type="Pfam" id="PF01007"/>
    </source>
</evidence>
<evidence type="ECO:0000256" key="9">
    <source>
        <dbReference type="ARBA" id="ARBA00023136"/>
    </source>
</evidence>
<dbReference type="Pfam" id="PF17655">
    <property type="entry name" value="IRK_C"/>
    <property type="match status" value="1"/>
</dbReference>
<dbReference type="EMBL" id="JAHWGI010000960">
    <property type="protein sequence ID" value="KAK3918640.1"/>
    <property type="molecule type" value="Genomic_DNA"/>
</dbReference>
<reference evidence="15" key="1">
    <citation type="submission" date="2021-07" db="EMBL/GenBank/DDBJ databases">
        <authorList>
            <person name="Catto M.A."/>
            <person name="Jacobson A."/>
            <person name="Kennedy G."/>
            <person name="Labadie P."/>
            <person name="Hunt B.G."/>
            <person name="Srinivasan R."/>
        </authorList>
    </citation>
    <scope>NUCLEOTIDE SEQUENCE</scope>
    <source>
        <strain evidence="15">PL_HMW_Pooled</strain>
        <tissue evidence="15">Head</tissue>
    </source>
</reference>
<keyword evidence="4 11" id="KW-0812">Transmembrane</keyword>
<accession>A0AAE1HCC8</accession>
<dbReference type="PRINTS" id="PR01320">
    <property type="entry name" value="KIRCHANNEL"/>
</dbReference>
<dbReference type="Proteomes" id="UP001219518">
    <property type="component" value="Unassembled WGS sequence"/>
</dbReference>
<reference evidence="15" key="2">
    <citation type="journal article" date="2023" name="BMC Genomics">
        <title>Pest status, molecular evolution, and epigenetic factors derived from the genome assembly of Frankliniella fusca, a thysanopteran phytovirus vector.</title>
        <authorList>
            <person name="Catto M.A."/>
            <person name="Labadie P.E."/>
            <person name="Jacobson A.L."/>
            <person name="Kennedy G.G."/>
            <person name="Srinivasan R."/>
            <person name="Hunt B.G."/>
        </authorList>
    </citation>
    <scope>NUCLEOTIDE SEQUENCE</scope>
    <source>
        <strain evidence="15">PL_HMW_Pooled</strain>
    </source>
</reference>
<dbReference type="GO" id="GO:0034702">
    <property type="term" value="C:monoatomic ion channel complex"/>
    <property type="evidence" value="ECO:0007669"/>
    <property type="project" value="UniProtKB-KW"/>
</dbReference>
<feature type="transmembrane region" description="Helical" evidence="12">
    <location>
        <begin position="297"/>
        <end position="321"/>
    </location>
</feature>
<evidence type="ECO:0000259" key="14">
    <source>
        <dbReference type="Pfam" id="PF17655"/>
    </source>
</evidence>
<keyword evidence="8 11" id="KW-0406">Ion transport</keyword>
<evidence type="ECO:0000256" key="3">
    <source>
        <dbReference type="ARBA" id="ARBA00022538"/>
    </source>
</evidence>
<keyword evidence="16" id="KW-1185">Reference proteome</keyword>
<dbReference type="PANTHER" id="PTHR11767">
    <property type="entry name" value="INWARD RECTIFIER POTASSIUM CHANNEL"/>
    <property type="match status" value="1"/>
</dbReference>
<evidence type="ECO:0000256" key="5">
    <source>
        <dbReference type="ARBA" id="ARBA00022882"/>
    </source>
</evidence>
<evidence type="ECO:0000256" key="10">
    <source>
        <dbReference type="ARBA" id="ARBA00023303"/>
    </source>
</evidence>
<dbReference type="GO" id="GO:0005886">
    <property type="term" value="C:plasma membrane"/>
    <property type="evidence" value="ECO:0007669"/>
    <property type="project" value="TreeGrafter"/>
</dbReference>
<dbReference type="InterPro" id="IPR016449">
    <property type="entry name" value="K_chnl_inward-rec_Kir"/>
</dbReference>
<comment type="subcellular location">
    <subcellularLocation>
        <location evidence="1 11">Membrane</location>
        <topology evidence="1 11">Multi-pass membrane protein</topology>
    </subcellularLocation>
</comment>
<dbReference type="SUPFAM" id="SSF81324">
    <property type="entry name" value="Voltage-gated potassium channels"/>
    <property type="match status" value="1"/>
</dbReference>
<organism evidence="15 16">
    <name type="scientific">Frankliniella fusca</name>
    <dbReference type="NCBI Taxonomy" id="407009"/>
    <lineage>
        <taxon>Eukaryota</taxon>
        <taxon>Metazoa</taxon>
        <taxon>Ecdysozoa</taxon>
        <taxon>Arthropoda</taxon>
        <taxon>Hexapoda</taxon>
        <taxon>Insecta</taxon>
        <taxon>Pterygota</taxon>
        <taxon>Neoptera</taxon>
        <taxon>Paraneoptera</taxon>
        <taxon>Thysanoptera</taxon>
        <taxon>Terebrantia</taxon>
        <taxon>Thripoidea</taxon>
        <taxon>Thripidae</taxon>
        <taxon>Frankliniella</taxon>
    </lineage>
</organism>
<keyword evidence="3 11" id="KW-0633">Potassium transport</keyword>
<evidence type="ECO:0000256" key="4">
    <source>
        <dbReference type="ARBA" id="ARBA00022692"/>
    </source>
</evidence>
<keyword evidence="10 11" id="KW-0407">Ion channel</keyword>
<feature type="domain" description="Potassium channel inwardly rectifying transmembrane" evidence="13">
    <location>
        <begin position="176"/>
        <end position="326"/>
    </location>
</feature>
<dbReference type="InterPro" id="IPR040445">
    <property type="entry name" value="Kir_TM"/>
</dbReference>
<keyword evidence="6 11" id="KW-0630">Potassium</keyword>
<name>A0AAE1HCC8_9NEOP</name>
<evidence type="ECO:0000256" key="12">
    <source>
        <dbReference type="SAM" id="Phobius"/>
    </source>
</evidence>
<evidence type="ECO:0000256" key="2">
    <source>
        <dbReference type="ARBA" id="ARBA00022448"/>
    </source>
</evidence>
<evidence type="ECO:0000256" key="11">
    <source>
        <dbReference type="RuleBase" id="RU003822"/>
    </source>
</evidence>
<dbReference type="GO" id="GO:1990573">
    <property type="term" value="P:potassium ion import across plasma membrane"/>
    <property type="evidence" value="ECO:0007669"/>
    <property type="project" value="TreeGrafter"/>
</dbReference>
<comment type="similarity">
    <text evidence="11">Belongs to the inward rectifier-type potassium channel (TC 1.A.2.1) family.</text>
</comment>
<proteinExistence type="inferred from homology"/>
<sequence>MWRYLSDVSGLAWKGEVHTSFGGARTSLPAFTMSGWHDDTDLATLLRPSRSHPEIRPAAALSKRFRDQSLSERSLHLHRGTDLVPTTTHSSGTGDVTLTLSSAERAHWTTPFGQTQGPGAHRPTVIHMEEEEGPCAGDAPVKAHSHQSSSYLSSISGFKRWYERWRHHETPETRAINKNGTCNVTLVNNVDRNRRFMQDLFNTLVDCRWRYTLLAFVLSYVVSWLIFALIWYLIAAAHGDLGRTSALALSPGDGERPDSPPCVVNMNDFTQCFLYSVESQMTIGYGTSYPSQECPEAIFVLCMQSILGLIIQAFTVGMVFAKLTRPKRRSQTLLFSRRAVVGMRDGRLCLQFRVADIRKTHMVDARLRAHLLHTRHTAEGERLAPHRTELKLSVDSAHGKLFLIWPLTAVHHIDYTSPLYYESAEDLLHSKYEILVFLEGTIESTGQVVQARSSYVPAEVLWGHRFEPVIRYDRFLQSYEVDHSRLDQTVQVDAPLCSAYELDQLDLIVGQSWAGMHAPSTPYTTAACSHQQPQPDDDLYYMVAPMYY</sequence>
<dbReference type="InterPro" id="IPR041647">
    <property type="entry name" value="IRK_C"/>
</dbReference>
<dbReference type="GO" id="GO:0005242">
    <property type="term" value="F:inward rectifier potassium channel activity"/>
    <property type="evidence" value="ECO:0007669"/>
    <property type="project" value="InterPro"/>
</dbReference>
<evidence type="ECO:0000256" key="7">
    <source>
        <dbReference type="ARBA" id="ARBA00022989"/>
    </source>
</evidence>
<evidence type="ECO:0000256" key="6">
    <source>
        <dbReference type="ARBA" id="ARBA00022958"/>
    </source>
</evidence>
<comment type="caution">
    <text evidence="15">The sequence shown here is derived from an EMBL/GenBank/DDBJ whole genome shotgun (WGS) entry which is preliminary data.</text>
</comment>
<dbReference type="GO" id="GO:0034765">
    <property type="term" value="P:regulation of monoatomic ion transmembrane transport"/>
    <property type="evidence" value="ECO:0007669"/>
    <property type="project" value="TreeGrafter"/>
</dbReference>
<evidence type="ECO:0000256" key="1">
    <source>
        <dbReference type="ARBA" id="ARBA00004141"/>
    </source>
</evidence>
<dbReference type="FunFam" id="1.10.287.70:FF:000019">
    <property type="entry name" value="G protein-activated inward rectifier potassium channel 1"/>
    <property type="match status" value="1"/>
</dbReference>
<dbReference type="SUPFAM" id="SSF81296">
    <property type="entry name" value="E set domains"/>
    <property type="match status" value="1"/>
</dbReference>
<dbReference type="AlphaFoldDB" id="A0AAE1HCC8"/>
<evidence type="ECO:0000256" key="8">
    <source>
        <dbReference type="ARBA" id="ARBA00023065"/>
    </source>
</evidence>
<dbReference type="InterPro" id="IPR013518">
    <property type="entry name" value="K_chnl_inward-rec_Kir_cyto"/>
</dbReference>
<dbReference type="InterPro" id="IPR014756">
    <property type="entry name" value="Ig_E-set"/>
</dbReference>
<gene>
    <name evidence="15" type="ORF">KUF71_007887</name>
</gene>
<feature type="transmembrane region" description="Helical" evidence="12">
    <location>
        <begin position="211"/>
        <end position="234"/>
    </location>
</feature>
<protein>
    <submittedName>
        <fullName evidence="15">Inward rectifier potassium channel 2</fullName>
    </submittedName>
</protein>
<dbReference type="Pfam" id="PF01007">
    <property type="entry name" value="IRK"/>
    <property type="match status" value="1"/>
</dbReference>
<keyword evidence="2 11" id="KW-0813">Transport</keyword>
<keyword evidence="7 12" id="KW-1133">Transmembrane helix</keyword>
<evidence type="ECO:0000313" key="15">
    <source>
        <dbReference type="EMBL" id="KAK3918640.1"/>
    </source>
</evidence>
<dbReference type="Gene3D" id="1.10.287.70">
    <property type="match status" value="1"/>
</dbReference>
<keyword evidence="5 11" id="KW-0851">Voltage-gated channel</keyword>